<dbReference type="OrthoDB" id="9924907at2"/>
<keyword evidence="3" id="KW-1185">Reference proteome</keyword>
<organism evidence="2 3">
    <name type="scientific">Ramlibacter humi</name>
    <dbReference type="NCBI Taxonomy" id="2530451"/>
    <lineage>
        <taxon>Bacteria</taxon>
        <taxon>Pseudomonadati</taxon>
        <taxon>Pseudomonadota</taxon>
        <taxon>Betaproteobacteria</taxon>
        <taxon>Burkholderiales</taxon>
        <taxon>Comamonadaceae</taxon>
        <taxon>Ramlibacter</taxon>
    </lineage>
</organism>
<name>A0A4Z0CA63_9BURK</name>
<reference evidence="2 3" key="1">
    <citation type="submission" date="2019-03" db="EMBL/GenBank/DDBJ databases">
        <title>Ramlibacter sp. 18x22-1, whole genome shotgun sequence.</title>
        <authorList>
            <person name="Zhang X."/>
            <person name="Feng G."/>
            <person name="Zhu H."/>
        </authorList>
    </citation>
    <scope>NUCLEOTIDE SEQUENCE [LARGE SCALE GENOMIC DNA]</scope>
    <source>
        <strain evidence="2 3">18x22-1</strain>
    </source>
</reference>
<proteinExistence type="predicted"/>
<evidence type="ECO:0000313" key="2">
    <source>
        <dbReference type="EMBL" id="TFZ07884.1"/>
    </source>
</evidence>
<dbReference type="RefSeq" id="WP_135247822.1">
    <property type="nucleotide sequence ID" value="NZ_SMLK01000001.1"/>
</dbReference>
<evidence type="ECO:0008006" key="4">
    <source>
        <dbReference type="Google" id="ProtNLM"/>
    </source>
</evidence>
<dbReference type="Proteomes" id="UP000297839">
    <property type="component" value="Unassembled WGS sequence"/>
</dbReference>
<accession>A0A4Z0CA63</accession>
<comment type="caution">
    <text evidence="2">The sequence shown here is derived from an EMBL/GenBank/DDBJ whole genome shotgun (WGS) entry which is preliminary data.</text>
</comment>
<dbReference type="EMBL" id="SMLK01000001">
    <property type="protein sequence ID" value="TFZ07884.1"/>
    <property type="molecule type" value="Genomic_DNA"/>
</dbReference>
<evidence type="ECO:0000256" key="1">
    <source>
        <dbReference type="SAM" id="MobiDB-lite"/>
    </source>
</evidence>
<gene>
    <name evidence="2" type="ORF">EZ216_01595</name>
</gene>
<feature type="compositionally biased region" description="Basic and acidic residues" evidence="1">
    <location>
        <begin position="1"/>
        <end position="12"/>
    </location>
</feature>
<sequence>MRKTTSHTDKPAASKAAQDSAHPAAAIARTTGAMVRASGDLQETMARRAGLLQQEAAHQLRMATNPAELVAVQTALMMAGWQHSIQWTSDLANAWFALGTAGATPYRDPKPH</sequence>
<dbReference type="AlphaFoldDB" id="A0A4Z0CA63"/>
<evidence type="ECO:0000313" key="3">
    <source>
        <dbReference type="Proteomes" id="UP000297839"/>
    </source>
</evidence>
<protein>
    <recommendedName>
        <fullName evidence="4">Phasin domain-containing protein</fullName>
    </recommendedName>
</protein>
<feature type="region of interest" description="Disordered" evidence="1">
    <location>
        <begin position="1"/>
        <end position="25"/>
    </location>
</feature>